<dbReference type="OrthoDB" id="1289886at2759"/>
<dbReference type="Proteomes" id="UP000886520">
    <property type="component" value="Chromosome 8"/>
</dbReference>
<dbReference type="AlphaFoldDB" id="A0A9D4UZJ9"/>
<accession>A0A9D4UZJ9</accession>
<evidence type="ECO:0000313" key="2">
    <source>
        <dbReference type="Proteomes" id="UP000886520"/>
    </source>
</evidence>
<protein>
    <submittedName>
        <fullName evidence="1">Uncharacterized protein</fullName>
    </submittedName>
</protein>
<name>A0A9D4UZJ9_ADICA</name>
<comment type="caution">
    <text evidence="1">The sequence shown here is derived from an EMBL/GenBank/DDBJ whole genome shotgun (WGS) entry which is preliminary data.</text>
</comment>
<dbReference type="EMBL" id="JABFUD020000008">
    <property type="protein sequence ID" value="KAI5077041.1"/>
    <property type="molecule type" value="Genomic_DNA"/>
</dbReference>
<evidence type="ECO:0000313" key="1">
    <source>
        <dbReference type="EMBL" id="KAI5077041.1"/>
    </source>
</evidence>
<reference evidence="1" key="1">
    <citation type="submission" date="2021-01" db="EMBL/GenBank/DDBJ databases">
        <title>Adiantum capillus-veneris genome.</title>
        <authorList>
            <person name="Fang Y."/>
            <person name="Liao Q."/>
        </authorList>
    </citation>
    <scope>NUCLEOTIDE SEQUENCE</scope>
    <source>
        <strain evidence="1">H3</strain>
        <tissue evidence="1">Leaf</tissue>
    </source>
</reference>
<sequence>MGREFSNAITNRINNCLQQQARGRSVVWRQDNLFDFGGFPTYPKWKGTRGTEKIHVQDDQEAWMDRLLTLAELEWKREAAYECYKRKATQTKEKLDKKLKDKGINEGDLVLRYENRLDNRFDTKFETRWQGLYIVKKAFNSSYYQLMDLNGKEHSRKVNGYRLKHYLSRLLPKDLPKICQKATISCKYCSVKHDNSNQNSKGPNNEDLVKDSEALSLEKMLYDGT</sequence>
<organism evidence="1 2">
    <name type="scientific">Adiantum capillus-veneris</name>
    <name type="common">Maidenhair fern</name>
    <dbReference type="NCBI Taxonomy" id="13818"/>
    <lineage>
        <taxon>Eukaryota</taxon>
        <taxon>Viridiplantae</taxon>
        <taxon>Streptophyta</taxon>
        <taxon>Embryophyta</taxon>
        <taxon>Tracheophyta</taxon>
        <taxon>Polypodiopsida</taxon>
        <taxon>Polypodiidae</taxon>
        <taxon>Polypodiales</taxon>
        <taxon>Pteridineae</taxon>
        <taxon>Pteridaceae</taxon>
        <taxon>Vittarioideae</taxon>
        <taxon>Adiantum</taxon>
    </lineage>
</organism>
<proteinExistence type="predicted"/>
<gene>
    <name evidence="1" type="ORF">GOP47_0009106</name>
</gene>
<keyword evidence="2" id="KW-1185">Reference proteome</keyword>